<protein>
    <recommendedName>
        <fullName evidence="2">ParB-like N-terminal domain-containing protein</fullName>
    </recommendedName>
</protein>
<reference evidence="3" key="1">
    <citation type="submission" date="2020-12" db="EMBL/GenBank/DDBJ databases">
        <title>Desulfobium dissulfuricans gen. nov., sp. nov., a novel mesophilic, sulfate-reducing bacterium isolated from a deep-sea hydrothermal vent.</title>
        <authorList>
            <person name="Hashimoto Y."/>
            <person name="Tame A."/>
            <person name="Sawayama S."/>
            <person name="Miyazaki J."/>
            <person name="Takai K."/>
            <person name="Nakagawa S."/>
        </authorList>
    </citation>
    <scope>NUCLEOTIDE SEQUENCE</scope>
    <source>
        <strain evidence="3">GF1</strain>
    </source>
</reference>
<dbReference type="Proteomes" id="UP001063350">
    <property type="component" value="Chromosome"/>
</dbReference>
<evidence type="ECO:0000313" key="3">
    <source>
        <dbReference type="EMBL" id="BCO09878.1"/>
    </source>
</evidence>
<dbReference type="NCBIfam" id="TIGR00180">
    <property type="entry name" value="parB_part"/>
    <property type="match status" value="1"/>
</dbReference>
<sequence length="577" mass="66067">MPNKTPAEITKILGSNNVILVAPDAHQGRQTDSGYMDRLARELATKLHCYGIINSKYKKSIIDFTNVEEIKKRKKVTDDFLRQLKTFKDEIRGNSLLPMVIILQQGEDNQEADLLFGYGQGERGNRQRPHRPTMSPSQLGKIRLALEDQGLSTEVAPLDSPWCGREPHSLNQLFRQKNYLEGFFDPEVRSLMIVLRPGLLDSPEAAKRTGQSMAVALGELVQNMSLVRKIELANIDTMSSQDLRFIFRINPADQYDDLLRESYIEDLATSIRRNGLLHPLVLLQKQDGRYKILCGFRRFQAIKRLNWQWVEAKVYHEEDFTTEDFFNISLAENTKRRNLNPIEIGNFLESAAQEMGLNNALLAEQFGETLGIGRPGQKVSQSTVHKYRKVNQIRVRGESPEMISDVINDRLQFSIAAEILAPIQNSADRDSLYLEIIKPLAPTRPQLLQIMKLLQDIDPRLHEAIHSPQVREALERATNAEQKAAAFIRALQTRDQSGVEKKKKQFEQKVARLRKQLFGKKAGKRDFNITAPSRMDKGECTLHIRLKDGHLEETLTQLRQLLEDRDKLTELVNMTRK</sequence>
<dbReference type="PANTHER" id="PTHR33375">
    <property type="entry name" value="CHROMOSOME-PARTITIONING PROTEIN PARB-RELATED"/>
    <property type="match status" value="1"/>
</dbReference>
<dbReference type="InterPro" id="IPR004437">
    <property type="entry name" value="ParB/RepB/Spo0J"/>
</dbReference>
<accession>A0A915U201</accession>
<dbReference type="SMART" id="SM00470">
    <property type="entry name" value="ParB"/>
    <property type="match status" value="1"/>
</dbReference>
<keyword evidence="4" id="KW-1185">Reference proteome</keyword>
<dbReference type="InterPro" id="IPR003115">
    <property type="entry name" value="ParB_N"/>
</dbReference>
<proteinExistence type="inferred from homology"/>
<dbReference type="Pfam" id="PF02195">
    <property type="entry name" value="ParB_N"/>
    <property type="match status" value="1"/>
</dbReference>
<dbReference type="GO" id="GO:0007059">
    <property type="term" value="P:chromosome segregation"/>
    <property type="evidence" value="ECO:0007669"/>
    <property type="project" value="TreeGrafter"/>
</dbReference>
<name>A0A915U201_9BACT</name>
<dbReference type="KEGG" id="ddu:GF1_22540"/>
<dbReference type="Gene3D" id="1.10.10.2830">
    <property type="match status" value="1"/>
</dbReference>
<dbReference type="PANTHER" id="PTHR33375:SF1">
    <property type="entry name" value="CHROMOSOME-PARTITIONING PROTEIN PARB-RELATED"/>
    <property type="match status" value="1"/>
</dbReference>
<gene>
    <name evidence="3" type="ORF">GF1_22540</name>
</gene>
<comment type="similarity">
    <text evidence="1">Belongs to the ParB family.</text>
</comment>
<feature type="domain" description="ParB-like N-terminal" evidence="2">
    <location>
        <begin position="228"/>
        <end position="334"/>
    </location>
</feature>
<dbReference type="InterPro" id="IPR050336">
    <property type="entry name" value="Chromosome_partition/occlusion"/>
</dbReference>
<dbReference type="EMBL" id="AP024233">
    <property type="protein sequence ID" value="BCO09878.1"/>
    <property type="molecule type" value="Genomic_DNA"/>
</dbReference>
<dbReference type="Gene3D" id="3.90.1530.30">
    <property type="match status" value="1"/>
</dbReference>
<evidence type="ECO:0000259" key="2">
    <source>
        <dbReference type="SMART" id="SM00470"/>
    </source>
</evidence>
<evidence type="ECO:0000256" key="1">
    <source>
        <dbReference type="ARBA" id="ARBA00006295"/>
    </source>
</evidence>
<dbReference type="SUPFAM" id="SSF110849">
    <property type="entry name" value="ParB/Sulfiredoxin"/>
    <property type="match status" value="1"/>
</dbReference>
<dbReference type="GO" id="GO:0005694">
    <property type="term" value="C:chromosome"/>
    <property type="evidence" value="ECO:0007669"/>
    <property type="project" value="TreeGrafter"/>
</dbReference>
<dbReference type="GO" id="GO:0003677">
    <property type="term" value="F:DNA binding"/>
    <property type="evidence" value="ECO:0007669"/>
    <property type="project" value="InterPro"/>
</dbReference>
<organism evidence="3 4">
    <name type="scientific">Desulfolithobacter dissulfuricans</name>
    <dbReference type="NCBI Taxonomy" id="2795293"/>
    <lineage>
        <taxon>Bacteria</taxon>
        <taxon>Pseudomonadati</taxon>
        <taxon>Thermodesulfobacteriota</taxon>
        <taxon>Desulfobulbia</taxon>
        <taxon>Desulfobulbales</taxon>
        <taxon>Desulfobulbaceae</taxon>
        <taxon>Desulfolithobacter</taxon>
    </lineage>
</organism>
<evidence type="ECO:0000313" key="4">
    <source>
        <dbReference type="Proteomes" id="UP001063350"/>
    </source>
</evidence>
<dbReference type="AlphaFoldDB" id="A0A915U201"/>
<dbReference type="InterPro" id="IPR036086">
    <property type="entry name" value="ParB/Sulfiredoxin_sf"/>
</dbReference>
<dbReference type="RefSeq" id="WP_267926616.1">
    <property type="nucleotide sequence ID" value="NZ_AP024233.1"/>
</dbReference>
<dbReference type="SUPFAM" id="SSF109709">
    <property type="entry name" value="KorB DNA-binding domain-like"/>
    <property type="match status" value="1"/>
</dbReference>